<evidence type="ECO:0000256" key="3">
    <source>
        <dbReference type="ARBA" id="ARBA00022842"/>
    </source>
</evidence>
<comment type="caution">
    <text evidence="6">The sequence shown here is derived from an EMBL/GenBank/DDBJ whole genome shotgun (WGS) entry which is preliminary data.</text>
</comment>
<dbReference type="GO" id="GO:0046872">
    <property type="term" value="F:metal ion binding"/>
    <property type="evidence" value="ECO:0007669"/>
    <property type="project" value="UniProtKB-KW"/>
</dbReference>
<dbReference type="EMBL" id="VSSQ01087191">
    <property type="protein sequence ID" value="MPN34256.1"/>
    <property type="molecule type" value="Genomic_DNA"/>
</dbReference>
<evidence type="ECO:0000313" key="6">
    <source>
        <dbReference type="EMBL" id="MPN34256.1"/>
    </source>
</evidence>
<dbReference type="SUPFAM" id="SSF55957">
    <property type="entry name" value="Phosphoglucomutase, C-terminal domain"/>
    <property type="match status" value="1"/>
</dbReference>
<evidence type="ECO:0000256" key="2">
    <source>
        <dbReference type="ARBA" id="ARBA00022723"/>
    </source>
</evidence>
<evidence type="ECO:0000259" key="5">
    <source>
        <dbReference type="Pfam" id="PF00408"/>
    </source>
</evidence>
<dbReference type="AlphaFoldDB" id="A0A645H6Y6"/>
<gene>
    <name evidence="6" type="primary">glmM_44</name>
    <name evidence="6" type="ORF">SDC9_181749</name>
</gene>
<sequence>MSAISILGVVAESKKRLSKLAARIPQYPQVLVNVIVENEKKADAMADGELGALTREIETKLGKNGRVLIRASGTEPLVRIMLEGQDEKEILDQALSLAHIIVRKYNGKIRT</sequence>
<dbReference type="Gene3D" id="3.30.310.50">
    <property type="entry name" value="Alpha-D-phosphohexomutase, C-terminal domain"/>
    <property type="match status" value="1"/>
</dbReference>
<proteinExistence type="predicted"/>
<dbReference type="FunFam" id="3.30.310.50:FF:000001">
    <property type="entry name" value="Phosphoglucosamine mutase"/>
    <property type="match status" value="1"/>
</dbReference>
<reference evidence="6" key="1">
    <citation type="submission" date="2019-08" db="EMBL/GenBank/DDBJ databases">
        <authorList>
            <person name="Kucharzyk K."/>
            <person name="Murdoch R.W."/>
            <person name="Higgins S."/>
            <person name="Loffler F."/>
        </authorList>
    </citation>
    <scope>NUCLEOTIDE SEQUENCE</scope>
</reference>
<feature type="domain" description="Alpha-D-phosphohexomutase C-terminal" evidence="5">
    <location>
        <begin position="31"/>
        <end position="96"/>
    </location>
</feature>
<keyword evidence="2" id="KW-0479">Metal-binding</keyword>
<accession>A0A645H6Y6</accession>
<dbReference type="InterPro" id="IPR036900">
    <property type="entry name" value="A-D-PHexomutase_C_sf"/>
</dbReference>
<dbReference type="EC" id="5.4.2.10" evidence="6"/>
<dbReference type="Pfam" id="PF00408">
    <property type="entry name" value="PGM_PMM_IV"/>
    <property type="match status" value="1"/>
</dbReference>
<evidence type="ECO:0000256" key="1">
    <source>
        <dbReference type="ARBA" id="ARBA00022553"/>
    </source>
</evidence>
<name>A0A645H6Y6_9ZZZZ</name>
<keyword evidence="1" id="KW-0597">Phosphoprotein</keyword>
<keyword evidence="3" id="KW-0460">Magnesium</keyword>
<dbReference type="InterPro" id="IPR005843">
    <property type="entry name" value="A-D-PHexomutase_C"/>
</dbReference>
<dbReference type="GO" id="GO:0008966">
    <property type="term" value="F:phosphoglucosamine mutase activity"/>
    <property type="evidence" value="ECO:0007669"/>
    <property type="project" value="UniProtKB-EC"/>
</dbReference>
<protein>
    <submittedName>
        <fullName evidence="6">Phosphoglucosamine mutase</fullName>
        <ecNumber evidence="6">5.4.2.10</ecNumber>
    </submittedName>
</protein>
<keyword evidence="4 6" id="KW-0413">Isomerase</keyword>
<organism evidence="6">
    <name type="scientific">bioreactor metagenome</name>
    <dbReference type="NCBI Taxonomy" id="1076179"/>
    <lineage>
        <taxon>unclassified sequences</taxon>
        <taxon>metagenomes</taxon>
        <taxon>ecological metagenomes</taxon>
    </lineage>
</organism>
<evidence type="ECO:0000256" key="4">
    <source>
        <dbReference type="ARBA" id="ARBA00023235"/>
    </source>
</evidence>